<dbReference type="Bgee" id="ENSNBRG00000020532">
    <property type="expression patterns" value="Expressed in camera-type eye and 3 other cell types or tissues"/>
</dbReference>
<dbReference type="OMA" id="CFYGCER"/>
<keyword evidence="3" id="KW-0049">Antioxidant</keyword>
<dbReference type="Ensembl" id="ENSNBRT00000027593.1">
    <property type="protein sequence ID" value="ENSNBRP00000026885.1"/>
    <property type="gene ID" value="ENSNBRG00000020532.1"/>
</dbReference>
<dbReference type="GeneTree" id="ENSGT00940000173983"/>
<comment type="subcellular location">
    <subcellularLocation>
        <location evidence="1">Cytoplasm</location>
    </subcellularLocation>
</comment>
<evidence type="ECO:0000256" key="5">
    <source>
        <dbReference type="ARBA" id="ARBA00023787"/>
    </source>
</evidence>
<dbReference type="STRING" id="32507.ENSNBRP00000026885"/>
<proteinExistence type="inferred from homology"/>
<evidence type="ECO:0000256" key="2">
    <source>
        <dbReference type="ARBA" id="ARBA00022490"/>
    </source>
</evidence>
<evidence type="ECO:0000256" key="7">
    <source>
        <dbReference type="ARBA" id="ARBA00032058"/>
    </source>
</evidence>
<keyword evidence="10" id="KW-1185">Reference proteome</keyword>
<dbReference type="GO" id="GO:0005737">
    <property type="term" value="C:cytoplasm"/>
    <property type="evidence" value="ECO:0007669"/>
    <property type="project" value="UniProtKB-SubCell"/>
</dbReference>
<dbReference type="AlphaFoldDB" id="A0A3Q4HSV4"/>
<dbReference type="InterPro" id="IPR032801">
    <property type="entry name" value="PXL2A/B/C"/>
</dbReference>
<reference evidence="9" key="1">
    <citation type="submission" date="2025-08" db="UniProtKB">
        <authorList>
            <consortium name="Ensembl"/>
        </authorList>
    </citation>
    <scope>IDENTIFICATION</scope>
</reference>
<dbReference type="PANTHER" id="PTHR28630:SF31">
    <property type="entry name" value="PEROXIREDOXIN-LIKE 2A"/>
    <property type="match status" value="1"/>
</dbReference>
<keyword evidence="4" id="KW-0676">Redox-active center</keyword>
<evidence type="ECO:0000313" key="9">
    <source>
        <dbReference type="Ensembl" id="ENSNBRP00000026885.1"/>
    </source>
</evidence>
<reference evidence="9" key="2">
    <citation type="submission" date="2025-09" db="UniProtKB">
        <authorList>
            <consortium name="Ensembl"/>
        </authorList>
    </citation>
    <scope>IDENTIFICATION</scope>
</reference>
<protein>
    <recommendedName>
        <fullName evidence="6">Peroxiredoxin-like 2A</fullName>
    </recommendedName>
    <alternativeName>
        <fullName evidence="8">Peroxiredoxin-like 2 activated in M-CSF stimulated monocytes</fullName>
    </alternativeName>
    <alternativeName>
        <fullName evidence="7">Redox-regulatory protein FAM213A</fullName>
    </alternativeName>
</protein>
<organism evidence="9 10">
    <name type="scientific">Neolamprologus brichardi</name>
    <name type="common">Fairy cichlid</name>
    <name type="synonym">Lamprologus brichardi</name>
    <dbReference type="NCBI Taxonomy" id="32507"/>
    <lineage>
        <taxon>Eukaryota</taxon>
        <taxon>Metazoa</taxon>
        <taxon>Chordata</taxon>
        <taxon>Craniata</taxon>
        <taxon>Vertebrata</taxon>
        <taxon>Euteleostomi</taxon>
        <taxon>Actinopterygii</taxon>
        <taxon>Neopterygii</taxon>
        <taxon>Teleostei</taxon>
        <taxon>Neoteleostei</taxon>
        <taxon>Acanthomorphata</taxon>
        <taxon>Ovalentaria</taxon>
        <taxon>Cichlomorphae</taxon>
        <taxon>Cichliformes</taxon>
        <taxon>Cichlidae</taxon>
        <taxon>African cichlids</taxon>
        <taxon>Pseudocrenilabrinae</taxon>
        <taxon>Lamprologini</taxon>
        <taxon>Neolamprologus</taxon>
    </lineage>
</organism>
<dbReference type="Proteomes" id="UP000261580">
    <property type="component" value="Unassembled WGS sequence"/>
</dbReference>
<evidence type="ECO:0000256" key="1">
    <source>
        <dbReference type="ARBA" id="ARBA00004496"/>
    </source>
</evidence>
<evidence type="ECO:0000256" key="4">
    <source>
        <dbReference type="ARBA" id="ARBA00023284"/>
    </source>
</evidence>
<sequence>MCKNFYGPQVRWMCLSMFLRIGVWRNIWRAYRRGFWGNLRGEGLVLGGVFVIGPGDQGILLEHRETEFGDKVNILAVLRTARKMREDMKG</sequence>
<dbReference type="PANTHER" id="PTHR28630">
    <property type="match status" value="1"/>
</dbReference>
<dbReference type="GO" id="GO:0016209">
    <property type="term" value="F:antioxidant activity"/>
    <property type="evidence" value="ECO:0007669"/>
    <property type="project" value="UniProtKB-KW"/>
</dbReference>
<accession>A0A3Q4HSV4</accession>
<dbReference type="Pfam" id="PF13911">
    <property type="entry name" value="AhpC-TSA_2"/>
    <property type="match status" value="1"/>
</dbReference>
<name>A0A3Q4HSV4_NEOBR</name>
<evidence type="ECO:0000256" key="3">
    <source>
        <dbReference type="ARBA" id="ARBA00022862"/>
    </source>
</evidence>
<evidence type="ECO:0000256" key="8">
    <source>
        <dbReference type="ARBA" id="ARBA00032129"/>
    </source>
</evidence>
<evidence type="ECO:0000313" key="10">
    <source>
        <dbReference type="Proteomes" id="UP000261580"/>
    </source>
</evidence>
<comment type="similarity">
    <text evidence="5">Belongs to the peroxiredoxin-like PRXL2 family. PRXL2A subfamily.</text>
</comment>
<evidence type="ECO:0000256" key="6">
    <source>
        <dbReference type="ARBA" id="ARBA00023849"/>
    </source>
</evidence>
<keyword evidence="2" id="KW-0963">Cytoplasm</keyword>